<reference evidence="4" key="1">
    <citation type="submission" date="2022-05" db="EMBL/GenBank/DDBJ databases">
        <title>The Musa troglodytarum L. genome provides insights into the mechanism of non-climacteric behaviour and enrichment of carotenoids.</title>
        <authorList>
            <person name="Wang J."/>
        </authorList>
    </citation>
    <scope>NUCLEOTIDE SEQUENCE</scope>
    <source>
        <tissue evidence="4">Leaf</tissue>
    </source>
</reference>
<keyword evidence="5" id="KW-1185">Reference proteome</keyword>
<dbReference type="GO" id="GO:0005739">
    <property type="term" value="C:mitochondrion"/>
    <property type="evidence" value="ECO:0007669"/>
    <property type="project" value="TreeGrafter"/>
</dbReference>
<dbReference type="InterPro" id="IPR016102">
    <property type="entry name" value="Succinyl-CoA_synth-like"/>
</dbReference>
<protein>
    <submittedName>
        <fullName evidence="4">CoA-ligase</fullName>
    </submittedName>
</protein>
<dbReference type="Proteomes" id="UP001055439">
    <property type="component" value="Chromosome 10"/>
</dbReference>
<dbReference type="GO" id="GO:0042709">
    <property type="term" value="C:succinate-CoA ligase complex"/>
    <property type="evidence" value="ECO:0007669"/>
    <property type="project" value="TreeGrafter"/>
</dbReference>
<feature type="region of interest" description="Disordered" evidence="3">
    <location>
        <begin position="17"/>
        <end position="43"/>
    </location>
</feature>
<dbReference type="GO" id="GO:0000166">
    <property type="term" value="F:nucleotide binding"/>
    <property type="evidence" value="ECO:0007669"/>
    <property type="project" value="UniProtKB-KW"/>
</dbReference>
<sequence>MCSSLLRLFHLSSSPVRSSREERGGDLSRSSSPGLSPFGKTGRWQRQLRRLSVHEYQVYTPGQQRAELMSKHGINVPKGIAASSVEEAKEVARSVFPTRKRCVAAAKANLSYIGLDGVIGCMVNGGLAMTMMDII</sequence>
<dbReference type="Gene3D" id="3.40.50.261">
    <property type="entry name" value="Succinyl-CoA synthetase domains"/>
    <property type="match status" value="1"/>
</dbReference>
<dbReference type="EMBL" id="CP097503">
    <property type="protein sequence ID" value="URD83751.1"/>
    <property type="molecule type" value="Genomic_DNA"/>
</dbReference>
<dbReference type="PANTHER" id="PTHR11815:SF10">
    <property type="entry name" value="SUCCINATE--COA LIGASE [GDP-FORMING] SUBUNIT BETA, MITOCHONDRIAL"/>
    <property type="match status" value="1"/>
</dbReference>
<dbReference type="GO" id="GO:0004775">
    <property type="term" value="F:succinate-CoA ligase (ADP-forming) activity"/>
    <property type="evidence" value="ECO:0007669"/>
    <property type="project" value="TreeGrafter"/>
</dbReference>
<dbReference type="AlphaFoldDB" id="A0A9E7EWD9"/>
<gene>
    <name evidence="4" type="ORF">MUK42_19316</name>
</gene>
<dbReference type="GO" id="GO:0006099">
    <property type="term" value="P:tricarboxylic acid cycle"/>
    <property type="evidence" value="ECO:0007669"/>
    <property type="project" value="TreeGrafter"/>
</dbReference>
<evidence type="ECO:0000256" key="3">
    <source>
        <dbReference type="SAM" id="MobiDB-lite"/>
    </source>
</evidence>
<evidence type="ECO:0000256" key="2">
    <source>
        <dbReference type="ARBA" id="ARBA00022741"/>
    </source>
</evidence>
<organism evidence="4 5">
    <name type="scientific">Musa troglodytarum</name>
    <name type="common">fe'i banana</name>
    <dbReference type="NCBI Taxonomy" id="320322"/>
    <lineage>
        <taxon>Eukaryota</taxon>
        <taxon>Viridiplantae</taxon>
        <taxon>Streptophyta</taxon>
        <taxon>Embryophyta</taxon>
        <taxon>Tracheophyta</taxon>
        <taxon>Spermatophyta</taxon>
        <taxon>Magnoliopsida</taxon>
        <taxon>Liliopsida</taxon>
        <taxon>Zingiberales</taxon>
        <taxon>Musaceae</taxon>
        <taxon>Musa</taxon>
    </lineage>
</organism>
<evidence type="ECO:0000313" key="5">
    <source>
        <dbReference type="Proteomes" id="UP001055439"/>
    </source>
</evidence>
<comment type="subunit">
    <text evidence="1">Heterooctamer of 4 alpha and 4 beta chains.</text>
</comment>
<dbReference type="SUPFAM" id="SSF56059">
    <property type="entry name" value="Glutathione synthetase ATP-binding domain-like"/>
    <property type="match status" value="1"/>
</dbReference>
<proteinExistence type="predicted"/>
<dbReference type="OrthoDB" id="1552at2759"/>
<evidence type="ECO:0000256" key="1">
    <source>
        <dbReference type="ARBA" id="ARBA00011412"/>
    </source>
</evidence>
<name>A0A9E7EWD9_9LILI</name>
<keyword evidence="2" id="KW-0547">Nucleotide-binding</keyword>
<accession>A0A9E7EWD9</accession>
<dbReference type="PANTHER" id="PTHR11815">
    <property type="entry name" value="SUCCINYL-COA SYNTHETASE BETA CHAIN"/>
    <property type="match status" value="1"/>
</dbReference>
<dbReference type="GO" id="GO:0006104">
    <property type="term" value="P:succinyl-CoA metabolic process"/>
    <property type="evidence" value="ECO:0007669"/>
    <property type="project" value="TreeGrafter"/>
</dbReference>
<evidence type="ECO:0000313" key="4">
    <source>
        <dbReference type="EMBL" id="URD83751.1"/>
    </source>
</evidence>